<proteinExistence type="predicted"/>
<reference evidence="1" key="1">
    <citation type="journal article" date="2023" name="Mol. Phylogenet. Evol.">
        <title>Genome-scale phylogeny and comparative genomics of the fungal order Sordariales.</title>
        <authorList>
            <person name="Hensen N."/>
            <person name="Bonometti L."/>
            <person name="Westerberg I."/>
            <person name="Brannstrom I.O."/>
            <person name="Guillou S."/>
            <person name="Cros-Aarteil S."/>
            <person name="Calhoun S."/>
            <person name="Haridas S."/>
            <person name="Kuo A."/>
            <person name="Mondo S."/>
            <person name="Pangilinan J."/>
            <person name="Riley R."/>
            <person name="LaButti K."/>
            <person name="Andreopoulos B."/>
            <person name="Lipzen A."/>
            <person name="Chen C."/>
            <person name="Yan M."/>
            <person name="Daum C."/>
            <person name="Ng V."/>
            <person name="Clum A."/>
            <person name="Steindorff A."/>
            <person name="Ohm R.A."/>
            <person name="Martin F."/>
            <person name="Silar P."/>
            <person name="Natvig D.O."/>
            <person name="Lalanne C."/>
            <person name="Gautier V."/>
            <person name="Ament-Velasquez S.L."/>
            <person name="Kruys A."/>
            <person name="Hutchinson M.I."/>
            <person name="Powell A.J."/>
            <person name="Barry K."/>
            <person name="Miller A.N."/>
            <person name="Grigoriev I.V."/>
            <person name="Debuchy R."/>
            <person name="Gladieux P."/>
            <person name="Hiltunen Thoren M."/>
            <person name="Johannesson H."/>
        </authorList>
    </citation>
    <scope>NUCLEOTIDE SEQUENCE</scope>
    <source>
        <strain evidence="1">CBS 118394</strain>
    </source>
</reference>
<accession>A0AAE0HSW2</accession>
<dbReference type="AlphaFoldDB" id="A0AAE0HSW2"/>
<reference evidence="1" key="2">
    <citation type="submission" date="2023-06" db="EMBL/GenBank/DDBJ databases">
        <authorList>
            <consortium name="Lawrence Berkeley National Laboratory"/>
            <person name="Haridas S."/>
            <person name="Hensen N."/>
            <person name="Bonometti L."/>
            <person name="Westerberg I."/>
            <person name="Brannstrom I.O."/>
            <person name="Guillou S."/>
            <person name="Cros-Aarteil S."/>
            <person name="Calhoun S."/>
            <person name="Kuo A."/>
            <person name="Mondo S."/>
            <person name="Pangilinan J."/>
            <person name="Riley R."/>
            <person name="Labutti K."/>
            <person name="Andreopoulos B."/>
            <person name="Lipzen A."/>
            <person name="Chen C."/>
            <person name="Yanf M."/>
            <person name="Daum C."/>
            <person name="Ng V."/>
            <person name="Clum A."/>
            <person name="Steindorff A."/>
            <person name="Ohm R."/>
            <person name="Martin F."/>
            <person name="Silar P."/>
            <person name="Natvig D."/>
            <person name="Lalanne C."/>
            <person name="Gautier V."/>
            <person name="Ament-Velasquez S.L."/>
            <person name="Kruys A."/>
            <person name="Hutchinson M.I."/>
            <person name="Powell A.J."/>
            <person name="Barry K."/>
            <person name="Miller A.N."/>
            <person name="Grigoriev I.V."/>
            <person name="Debuchy R."/>
            <person name="Gladieux P."/>
            <person name="Thoren M.H."/>
            <person name="Johannesson H."/>
        </authorList>
    </citation>
    <scope>NUCLEOTIDE SEQUENCE</scope>
    <source>
        <strain evidence="1">CBS 118394</strain>
    </source>
</reference>
<comment type="caution">
    <text evidence="1">The sequence shown here is derived from an EMBL/GenBank/DDBJ whole genome shotgun (WGS) entry which is preliminary data.</text>
</comment>
<dbReference type="Proteomes" id="UP001283341">
    <property type="component" value="Unassembled WGS sequence"/>
</dbReference>
<gene>
    <name evidence="1" type="ORF">B0H66DRAFT_632899</name>
</gene>
<organism evidence="1 2">
    <name type="scientific">Apodospora peruviana</name>
    <dbReference type="NCBI Taxonomy" id="516989"/>
    <lineage>
        <taxon>Eukaryota</taxon>
        <taxon>Fungi</taxon>
        <taxon>Dikarya</taxon>
        <taxon>Ascomycota</taxon>
        <taxon>Pezizomycotina</taxon>
        <taxon>Sordariomycetes</taxon>
        <taxon>Sordariomycetidae</taxon>
        <taxon>Sordariales</taxon>
        <taxon>Lasiosphaeriaceae</taxon>
        <taxon>Apodospora</taxon>
    </lineage>
</organism>
<dbReference type="SUPFAM" id="SSF54909">
    <property type="entry name" value="Dimeric alpha+beta barrel"/>
    <property type="match status" value="1"/>
</dbReference>
<keyword evidence="2" id="KW-1185">Reference proteome</keyword>
<evidence type="ECO:0008006" key="3">
    <source>
        <dbReference type="Google" id="ProtNLM"/>
    </source>
</evidence>
<evidence type="ECO:0000313" key="2">
    <source>
        <dbReference type="Proteomes" id="UP001283341"/>
    </source>
</evidence>
<dbReference type="InterPro" id="IPR011008">
    <property type="entry name" value="Dimeric_a/b-barrel"/>
</dbReference>
<name>A0AAE0HSW2_9PEZI</name>
<dbReference type="Gene3D" id="3.30.70.100">
    <property type="match status" value="2"/>
</dbReference>
<sequence>MSQITEVAWLPLKPDSKDSDAAAALKKIGPDLRAQPGLDGSWHGATIERPQSAEFVSVWASEEAYKQAQGSSIRAEAGKLMQELIDTSDPAVKPYHNAFTLHKPFDTVVVAPVVQVTSIFLPAGVDRAAFEAAWEAIVSHLRQNPPDGFVAGAHGWGLEEVNGAKVFGAFSGWESVEKNAAGQAGIADKFGEILKFTNVFEVHHTSFKESRQ</sequence>
<dbReference type="EMBL" id="JAUEDM010000009">
    <property type="protein sequence ID" value="KAK3312279.1"/>
    <property type="molecule type" value="Genomic_DNA"/>
</dbReference>
<protein>
    <recommendedName>
        <fullName evidence="3">ABM domain-containing protein</fullName>
    </recommendedName>
</protein>
<evidence type="ECO:0000313" key="1">
    <source>
        <dbReference type="EMBL" id="KAK3312279.1"/>
    </source>
</evidence>